<dbReference type="Proteomes" id="UP000186922">
    <property type="component" value="Unassembled WGS sequence"/>
</dbReference>
<evidence type="ECO:0000256" key="3">
    <source>
        <dbReference type="ARBA" id="ARBA00022741"/>
    </source>
</evidence>
<dbReference type="SMART" id="SM00212">
    <property type="entry name" value="UBCc"/>
    <property type="match status" value="1"/>
</dbReference>
<evidence type="ECO:0000256" key="7">
    <source>
        <dbReference type="SAM" id="MobiDB-lite"/>
    </source>
</evidence>
<keyword evidence="10" id="KW-1185">Reference proteome</keyword>
<dbReference type="AlphaFoldDB" id="A0A1D1V403"/>
<keyword evidence="4" id="KW-0833">Ubl conjugation pathway</keyword>
<feature type="region of interest" description="Disordered" evidence="7">
    <location>
        <begin position="121"/>
        <end position="148"/>
    </location>
</feature>
<comment type="caution">
    <text evidence="9">The sequence shown here is derived from an EMBL/GenBank/DDBJ whole genome shotgun (WGS) entry which is preliminary data.</text>
</comment>
<sequence length="382" mass="42667">MAQKLKEHLKKLESFFPRSHPLYQILSANTDELHVRFHAPNHSKPFDIHCNLPDTYPRSAPLWSSDEDNASLTGLLEFLSSTSGAKNHIFNQVTEMLTSLCSLFGVEQPAEVELLKATIESEQAEGDAEPECESLESDGDGEDDDYPMEMNDLSSQQIFAPIEKDISAEDEGIDEQGQAALERVKKANLERYSTPAATSGQASAPQGSVTASDRLMKELRHIWKSDNHKNGLFSVELMNDNLYEWNVKLFKVDPDSQLHNDMVQMQTKIKLNHLSFSFKFPDTFPFSPPFVRVINPVISGGYVLTGGAICMELLTKQGWSSAYSIEAVILQISATLVKGRARINFTAQANAQYSQARAEESYRHLVRIHEKGGWFTPPKGDG</sequence>
<evidence type="ECO:0000259" key="8">
    <source>
        <dbReference type="PROSITE" id="PS50127"/>
    </source>
</evidence>
<evidence type="ECO:0000256" key="1">
    <source>
        <dbReference type="ARBA" id="ARBA00012486"/>
    </source>
</evidence>
<evidence type="ECO:0000256" key="5">
    <source>
        <dbReference type="ARBA" id="ARBA00022840"/>
    </source>
</evidence>
<evidence type="ECO:0000313" key="10">
    <source>
        <dbReference type="Proteomes" id="UP000186922"/>
    </source>
</evidence>
<evidence type="ECO:0000256" key="6">
    <source>
        <dbReference type="ARBA" id="ARBA00055455"/>
    </source>
</evidence>
<accession>A0A1D1V403</accession>
<dbReference type="InterPro" id="IPR016135">
    <property type="entry name" value="UBQ-conjugating_enzyme/RWD"/>
</dbReference>
<feature type="compositionally biased region" description="Acidic residues" evidence="7">
    <location>
        <begin position="122"/>
        <end position="147"/>
    </location>
</feature>
<dbReference type="PROSITE" id="PS50127">
    <property type="entry name" value="UBC_2"/>
    <property type="match status" value="1"/>
</dbReference>
<feature type="domain" description="UBC core" evidence="8">
    <location>
        <begin position="210"/>
        <end position="375"/>
    </location>
</feature>
<gene>
    <name evidence="9" type="primary">RvY_05434-1</name>
    <name evidence="9" type="synonym">RvY_05434.1</name>
    <name evidence="9" type="ORF">RvY_05434</name>
</gene>
<dbReference type="OrthoDB" id="109543at2759"/>
<dbReference type="EMBL" id="BDGG01000002">
    <property type="protein sequence ID" value="GAU93503.1"/>
    <property type="molecule type" value="Genomic_DNA"/>
</dbReference>
<organism evidence="9 10">
    <name type="scientific">Ramazzottius varieornatus</name>
    <name type="common">Water bear</name>
    <name type="synonym">Tardigrade</name>
    <dbReference type="NCBI Taxonomy" id="947166"/>
    <lineage>
        <taxon>Eukaryota</taxon>
        <taxon>Metazoa</taxon>
        <taxon>Ecdysozoa</taxon>
        <taxon>Tardigrada</taxon>
        <taxon>Eutardigrada</taxon>
        <taxon>Parachela</taxon>
        <taxon>Hypsibioidea</taxon>
        <taxon>Ramazzottiidae</taxon>
        <taxon>Ramazzottius</taxon>
    </lineage>
</organism>
<keyword evidence="2" id="KW-0808">Transferase</keyword>
<dbReference type="GO" id="GO:0061631">
    <property type="term" value="F:ubiquitin conjugating enzyme activity"/>
    <property type="evidence" value="ECO:0007669"/>
    <property type="project" value="UniProtKB-EC"/>
</dbReference>
<proteinExistence type="predicted"/>
<dbReference type="InterPro" id="IPR050113">
    <property type="entry name" value="Ub_conjugating_enzyme"/>
</dbReference>
<dbReference type="CDD" id="cd23802">
    <property type="entry name" value="UBCc_UBE2Q"/>
    <property type="match status" value="1"/>
</dbReference>
<dbReference type="SUPFAM" id="SSF54495">
    <property type="entry name" value="UBC-like"/>
    <property type="match status" value="1"/>
</dbReference>
<dbReference type="PANTHER" id="PTHR24067">
    <property type="entry name" value="UBIQUITIN-CONJUGATING ENZYME E2"/>
    <property type="match status" value="1"/>
</dbReference>
<dbReference type="GO" id="GO:0005524">
    <property type="term" value="F:ATP binding"/>
    <property type="evidence" value="ECO:0007669"/>
    <property type="project" value="UniProtKB-KW"/>
</dbReference>
<dbReference type="FunFam" id="3.10.110.10:FF:000036">
    <property type="entry name" value="ubiquitin-conjugating enzyme E2Q-like protein 1"/>
    <property type="match status" value="1"/>
</dbReference>
<dbReference type="STRING" id="947166.A0A1D1V403"/>
<evidence type="ECO:0000256" key="4">
    <source>
        <dbReference type="ARBA" id="ARBA00022786"/>
    </source>
</evidence>
<dbReference type="EC" id="2.3.2.23" evidence="1"/>
<keyword evidence="5" id="KW-0067">ATP-binding</keyword>
<dbReference type="Gene3D" id="3.10.110.10">
    <property type="entry name" value="Ubiquitin Conjugating Enzyme"/>
    <property type="match status" value="1"/>
</dbReference>
<name>A0A1D1V403_RAMVA</name>
<evidence type="ECO:0000313" key="9">
    <source>
        <dbReference type="EMBL" id="GAU93503.1"/>
    </source>
</evidence>
<dbReference type="Pfam" id="PF00179">
    <property type="entry name" value="UQ_con"/>
    <property type="match status" value="1"/>
</dbReference>
<dbReference type="InterPro" id="IPR000608">
    <property type="entry name" value="UBC"/>
</dbReference>
<comment type="function">
    <text evidence="6">Probable E2 ubiquitin-protein ligase that catalyzes the covalent attachment of ubiquitin to target proteins. May facilitate the monoubiquitination and degradation of MTOR and CCNE1 through interaction with FBXW7.</text>
</comment>
<keyword evidence="3" id="KW-0547">Nucleotide-binding</keyword>
<protein>
    <recommendedName>
        <fullName evidence="1">E2 ubiquitin-conjugating enzyme</fullName>
        <ecNumber evidence="1">2.3.2.23</ecNumber>
    </recommendedName>
</protein>
<reference evidence="9 10" key="1">
    <citation type="journal article" date="2016" name="Nat. Commun.">
        <title>Extremotolerant tardigrade genome and improved radiotolerance of human cultured cells by tardigrade-unique protein.</title>
        <authorList>
            <person name="Hashimoto T."/>
            <person name="Horikawa D.D."/>
            <person name="Saito Y."/>
            <person name="Kuwahara H."/>
            <person name="Kozuka-Hata H."/>
            <person name="Shin-I T."/>
            <person name="Minakuchi Y."/>
            <person name="Ohishi K."/>
            <person name="Motoyama A."/>
            <person name="Aizu T."/>
            <person name="Enomoto A."/>
            <person name="Kondo K."/>
            <person name="Tanaka S."/>
            <person name="Hara Y."/>
            <person name="Koshikawa S."/>
            <person name="Sagara H."/>
            <person name="Miura T."/>
            <person name="Yokobori S."/>
            <person name="Miyagawa K."/>
            <person name="Suzuki Y."/>
            <person name="Kubo T."/>
            <person name="Oyama M."/>
            <person name="Kohara Y."/>
            <person name="Fujiyama A."/>
            <person name="Arakawa K."/>
            <person name="Katayama T."/>
            <person name="Toyoda A."/>
            <person name="Kunieda T."/>
        </authorList>
    </citation>
    <scope>NUCLEOTIDE SEQUENCE [LARGE SCALE GENOMIC DNA]</scope>
    <source>
        <strain evidence="9 10">YOKOZUNA-1</strain>
    </source>
</reference>
<evidence type="ECO:0000256" key="2">
    <source>
        <dbReference type="ARBA" id="ARBA00022679"/>
    </source>
</evidence>